<evidence type="ECO:0000313" key="1">
    <source>
        <dbReference type="EMBL" id="RTY99085.1"/>
    </source>
</evidence>
<protein>
    <recommendedName>
        <fullName evidence="3">Nucleotidyl transferase AbiEii/AbiGii toxin family protein</fullName>
    </recommendedName>
</protein>
<accession>A0A3S0MDH2</accession>
<gene>
    <name evidence="1" type="ORF">EKL98_15585</name>
</gene>
<dbReference type="InterPro" id="IPR014942">
    <property type="entry name" value="AbiEii"/>
</dbReference>
<name>A0A3S0MDH2_9FLAO</name>
<sequence>MLQTQTVVPELMELLNKIMSEKLFSDFNLVGGTSLALQMGHRNSIDIDLFGNSEINPEFFIEKLSEFGEVKVAQSTKNILITKINDVKVDFVNYKYPLLSDCLFIENIRMLSKKDIAAMKLNAIAGIGSKKDFIDLYFLLNEFTLEDILSFYEKKYHDGSIFMVQKSLTYFGDADLQLHPQMFKNFNWETCKQKIIEEVLKLE</sequence>
<evidence type="ECO:0008006" key="3">
    <source>
        <dbReference type="Google" id="ProtNLM"/>
    </source>
</evidence>
<dbReference type="AlphaFoldDB" id="A0A3S0MDH2"/>
<keyword evidence="2" id="KW-1185">Reference proteome</keyword>
<comment type="caution">
    <text evidence="1">The sequence shown here is derived from an EMBL/GenBank/DDBJ whole genome shotgun (WGS) entry which is preliminary data.</text>
</comment>
<dbReference type="EMBL" id="RYDJ01000069">
    <property type="protein sequence ID" value="RTY99085.1"/>
    <property type="molecule type" value="Genomic_DNA"/>
</dbReference>
<dbReference type="Proteomes" id="UP000280825">
    <property type="component" value="Unassembled WGS sequence"/>
</dbReference>
<reference evidence="1 2" key="1">
    <citation type="submission" date="2018-12" db="EMBL/GenBank/DDBJ databases">
        <title>Flavobacterium sp. nov., isolated from glacier ice.</title>
        <authorList>
            <person name="Liu Q."/>
            <person name="Xin Y.-H."/>
        </authorList>
    </citation>
    <scope>NUCLEOTIDE SEQUENCE [LARGE SCALE GENOMIC DNA]</scope>
    <source>
        <strain evidence="1 2">RB1N8</strain>
    </source>
</reference>
<evidence type="ECO:0000313" key="2">
    <source>
        <dbReference type="Proteomes" id="UP000280825"/>
    </source>
</evidence>
<proteinExistence type="predicted"/>
<organism evidence="1 2">
    <name type="scientific">Flavobacterium bomense</name>
    <dbReference type="NCBI Taxonomy" id="2497483"/>
    <lineage>
        <taxon>Bacteria</taxon>
        <taxon>Pseudomonadati</taxon>
        <taxon>Bacteroidota</taxon>
        <taxon>Flavobacteriia</taxon>
        <taxon>Flavobacteriales</taxon>
        <taxon>Flavobacteriaceae</taxon>
        <taxon>Flavobacterium</taxon>
    </lineage>
</organism>
<dbReference type="Pfam" id="PF08843">
    <property type="entry name" value="AbiEii"/>
    <property type="match status" value="1"/>
</dbReference>